<comment type="catalytic activity">
    <reaction evidence="1">
        <text>ATP + protein L-histidine = ADP + protein N-phospho-L-histidine.</text>
        <dbReference type="EC" id="2.7.13.3"/>
    </reaction>
</comment>
<evidence type="ECO:0000256" key="5">
    <source>
        <dbReference type="ARBA" id="ARBA00022679"/>
    </source>
</evidence>
<keyword evidence="4" id="KW-0597">Phosphoprotein</keyword>
<dbReference type="Gene3D" id="1.10.287.130">
    <property type="match status" value="1"/>
</dbReference>
<dbReference type="STRING" id="44251.PDUR_11330"/>
<keyword evidence="9" id="KW-0067">ATP-binding</keyword>
<dbReference type="SUPFAM" id="SSF47384">
    <property type="entry name" value="Homodimeric domain of signal transducing histidine kinase"/>
    <property type="match status" value="1"/>
</dbReference>
<dbReference type="GO" id="GO:0000155">
    <property type="term" value="F:phosphorelay sensor kinase activity"/>
    <property type="evidence" value="ECO:0007669"/>
    <property type="project" value="InterPro"/>
</dbReference>
<dbReference type="Pfam" id="PF02518">
    <property type="entry name" value="HATPase_c"/>
    <property type="match status" value="1"/>
</dbReference>
<name>A0A089HP07_PAEDU</name>
<dbReference type="InterPro" id="IPR036097">
    <property type="entry name" value="HisK_dim/P_sf"/>
</dbReference>
<dbReference type="eggNOG" id="COG2205">
    <property type="taxonomic scope" value="Bacteria"/>
</dbReference>
<dbReference type="PANTHER" id="PTHR45528">
    <property type="entry name" value="SENSOR HISTIDINE KINASE CPXA"/>
    <property type="match status" value="1"/>
</dbReference>
<dbReference type="OrthoDB" id="9792991at2"/>
<dbReference type="RefSeq" id="WP_042206286.1">
    <property type="nucleotide sequence ID" value="NZ_CP009288.1"/>
</dbReference>
<evidence type="ECO:0000256" key="1">
    <source>
        <dbReference type="ARBA" id="ARBA00000085"/>
    </source>
</evidence>
<gene>
    <name evidence="15" type="ORF">PDUR_11330</name>
</gene>
<evidence type="ECO:0000313" key="15">
    <source>
        <dbReference type="EMBL" id="AIQ12435.1"/>
    </source>
</evidence>
<dbReference type="InterPro" id="IPR005467">
    <property type="entry name" value="His_kinase_dom"/>
</dbReference>
<dbReference type="SUPFAM" id="SSF55874">
    <property type="entry name" value="ATPase domain of HSP90 chaperone/DNA topoisomerase II/histidine kinase"/>
    <property type="match status" value="1"/>
</dbReference>
<dbReference type="FunFam" id="1.10.287.130:FF:000001">
    <property type="entry name" value="Two-component sensor histidine kinase"/>
    <property type="match status" value="1"/>
</dbReference>
<dbReference type="PANTHER" id="PTHR45528:SF8">
    <property type="entry name" value="HISTIDINE KINASE"/>
    <property type="match status" value="1"/>
</dbReference>
<evidence type="ECO:0000313" key="16">
    <source>
        <dbReference type="Proteomes" id="UP000029409"/>
    </source>
</evidence>
<keyword evidence="6 13" id="KW-0812">Transmembrane</keyword>
<evidence type="ECO:0000256" key="6">
    <source>
        <dbReference type="ARBA" id="ARBA00022692"/>
    </source>
</evidence>
<dbReference type="SMART" id="SM00387">
    <property type="entry name" value="HATPase_c"/>
    <property type="match status" value="1"/>
</dbReference>
<evidence type="ECO:0000256" key="2">
    <source>
        <dbReference type="ARBA" id="ARBA00004651"/>
    </source>
</evidence>
<proteinExistence type="predicted"/>
<evidence type="ECO:0000256" key="4">
    <source>
        <dbReference type="ARBA" id="ARBA00022553"/>
    </source>
</evidence>
<dbReference type="SMART" id="SM00388">
    <property type="entry name" value="HisKA"/>
    <property type="match status" value="1"/>
</dbReference>
<dbReference type="AlphaFoldDB" id="A0A089HP07"/>
<dbReference type="InterPro" id="IPR036890">
    <property type="entry name" value="HATPase_C_sf"/>
</dbReference>
<keyword evidence="8" id="KW-0418">Kinase</keyword>
<dbReference type="Proteomes" id="UP000029409">
    <property type="component" value="Chromosome"/>
</dbReference>
<comment type="subcellular location">
    <subcellularLocation>
        <location evidence="2">Cell membrane</location>
        <topology evidence="2">Multi-pass membrane protein</topology>
    </subcellularLocation>
</comment>
<dbReference type="CDD" id="cd00082">
    <property type="entry name" value="HisKA"/>
    <property type="match status" value="1"/>
</dbReference>
<evidence type="ECO:0000256" key="10">
    <source>
        <dbReference type="ARBA" id="ARBA00022989"/>
    </source>
</evidence>
<feature type="transmembrane region" description="Helical" evidence="13">
    <location>
        <begin position="35"/>
        <end position="53"/>
    </location>
</feature>
<reference evidence="15 16" key="1">
    <citation type="submission" date="2014-08" db="EMBL/GenBank/DDBJ databases">
        <title>Comparative genomics of the Paenibacillus odorifer group.</title>
        <authorList>
            <person name="den Bakker H.C."/>
            <person name="Tsai Y.-C."/>
            <person name="Martin N."/>
            <person name="Korlach J."/>
            <person name="Wiedmann M."/>
        </authorList>
    </citation>
    <scope>NUCLEOTIDE SEQUENCE [LARGE SCALE GENOMIC DNA]</scope>
    <source>
        <strain evidence="15 16">DSM 1735</strain>
    </source>
</reference>
<organism evidence="15 16">
    <name type="scientific">Paenibacillus durus</name>
    <name type="common">Paenibacillus azotofixans</name>
    <dbReference type="NCBI Taxonomy" id="44251"/>
    <lineage>
        <taxon>Bacteria</taxon>
        <taxon>Bacillati</taxon>
        <taxon>Bacillota</taxon>
        <taxon>Bacilli</taxon>
        <taxon>Bacillales</taxon>
        <taxon>Paenibacillaceae</taxon>
        <taxon>Paenibacillus</taxon>
    </lineage>
</organism>
<accession>A0A089HP07</accession>
<feature type="transmembrane region" description="Helical" evidence="13">
    <location>
        <begin position="6"/>
        <end position="23"/>
    </location>
</feature>
<protein>
    <recommendedName>
        <fullName evidence="3">histidine kinase</fullName>
        <ecNumber evidence="3">2.7.13.3</ecNumber>
    </recommendedName>
</protein>
<dbReference type="Gene3D" id="3.30.565.10">
    <property type="entry name" value="Histidine kinase-like ATPase, C-terminal domain"/>
    <property type="match status" value="1"/>
</dbReference>
<evidence type="ECO:0000256" key="3">
    <source>
        <dbReference type="ARBA" id="ARBA00012438"/>
    </source>
</evidence>
<dbReference type="InterPro" id="IPR003661">
    <property type="entry name" value="HisK_dim/P_dom"/>
</dbReference>
<keyword evidence="5" id="KW-0808">Transferase</keyword>
<feature type="domain" description="Histidine kinase" evidence="14">
    <location>
        <begin position="120"/>
        <end position="338"/>
    </location>
</feature>
<keyword evidence="7" id="KW-0547">Nucleotide-binding</keyword>
<dbReference type="PROSITE" id="PS50109">
    <property type="entry name" value="HIS_KIN"/>
    <property type="match status" value="1"/>
</dbReference>
<evidence type="ECO:0000256" key="13">
    <source>
        <dbReference type="SAM" id="Phobius"/>
    </source>
</evidence>
<dbReference type="Pfam" id="PF00512">
    <property type="entry name" value="HisKA"/>
    <property type="match status" value="1"/>
</dbReference>
<evidence type="ECO:0000256" key="12">
    <source>
        <dbReference type="ARBA" id="ARBA00023136"/>
    </source>
</evidence>
<evidence type="ECO:0000256" key="7">
    <source>
        <dbReference type="ARBA" id="ARBA00022741"/>
    </source>
</evidence>
<keyword evidence="10 13" id="KW-1133">Transmembrane helix</keyword>
<keyword evidence="12 13" id="KW-0472">Membrane</keyword>
<dbReference type="FunFam" id="3.30.565.10:FF:000006">
    <property type="entry name" value="Sensor histidine kinase WalK"/>
    <property type="match status" value="1"/>
</dbReference>
<dbReference type="InterPro" id="IPR004358">
    <property type="entry name" value="Sig_transdc_His_kin-like_C"/>
</dbReference>
<keyword evidence="16" id="KW-1185">Reference proteome</keyword>
<dbReference type="KEGG" id="pdu:PDUR_11330"/>
<dbReference type="EMBL" id="CP009288">
    <property type="protein sequence ID" value="AIQ12435.1"/>
    <property type="molecule type" value="Genomic_DNA"/>
</dbReference>
<evidence type="ECO:0000256" key="8">
    <source>
        <dbReference type="ARBA" id="ARBA00022777"/>
    </source>
</evidence>
<evidence type="ECO:0000256" key="9">
    <source>
        <dbReference type="ARBA" id="ARBA00022840"/>
    </source>
</evidence>
<evidence type="ECO:0000256" key="11">
    <source>
        <dbReference type="ARBA" id="ARBA00023012"/>
    </source>
</evidence>
<sequence length="338" mass="38347">MNKNGVTMLSGIQLVVLMLTWTLEMNAVLSDMMRTGLYITLFVLSVLLMASHYQTSSKQKTIAYEMNKAVNGNLKIRLLSKGNYLLDEIVFAVNGLIEQLERVQIQTKRSQAERRSLLSSISHDIRTPLTSMIGYVDALKDDIAATDEEKQEYLAIISRKSKDLKKLIDQMFTIAKLDADEMPMRVEPLDFTELTRETLIEFFPDIKKYDMELKVNIPENKCLILADRISIVRIIGNMIKNAVQYGNEGKVLGINFTETGSTFQLEIWDQGPGISKQDMGHVFERMYRSDHARTPMHGGSGLGLAIAKTLAEKNGGQIWAESAPRKKTSFFFRMPRHK</sequence>
<dbReference type="EC" id="2.7.13.3" evidence="3"/>
<dbReference type="PRINTS" id="PR00344">
    <property type="entry name" value="BCTRLSENSOR"/>
</dbReference>
<dbReference type="GO" id="GO:0005886">
    <property type="term" value="C:plasma membrane"/>
    <property type="evidence" value="ECO:0007669"/>
    <property type="project" value="UniProtKB-SubCell"/>
</dbReference>
<dbReference type="InterPro" id="IPR050398">
    <property type="entry name" value="HssS/ArlS-like"/>
</dbReference>
<dbReference type="GO" id="GO:0005524">
    <property type="term" value="F:ATP binding"/>
    <property type="evidence" value="ECO:0007669"/>
    <property type="project" value="UniProtKB-KW"/>
</dbReference>
<dbReference type="InterPro" id="IPR003594">
    <property type="entry name" value="HATPase_dom"/>
</dbReference>
<evidence type="ECO:0000259" key="14">
    <source>
        <dbReference type="PROSITE" id="PS50109"/>
    </source>
</evidence>
<keyword evidence="11" id="KW-0902">Two-component regulatory system</keyword>